<evidence type="ECO:0000313" key="1">
    <source>
        <dbReference type="EMBL" id="MEW9492138.1"/>
    </source>
</evidence>
<reference evidence="1" key="1">
    <citation type="submission" date="2024-07" db="EMBL/GenBank/DDBJ databases">
        <title>Metagenome and Metagenome-Assembled Genomes of Archaea from a hot spring from the geothermal field of Los Azufres, Mexico.</title>
        <authorList>
            <person name="Marin-Paredes R."/>
            <person name="Martinez-Romero E."/>
            <person name="Servin-Garciduenas L.E."/>
        </authorList>
    </citation>
    <scope>NUCLEOTIDE SEQUENCE</scope>
    <source>
        <strain evidence="1">AZ1-454</strain>
    </source>
</reference>
<comment type="caution">
    <text evidence="1">The sequence shown here is derived from an EMBL/GenBank/DDBJ whole genome shotgun (WGS) entry which is preliminary data.</text>
</comment>
<evidence type="ECO:0000313" key="2">
    <source>
        <dbReference type="Proteomes" id="UP000053480"/>
    </source>
</evidence>
<sequence>MKLCGKEVPPLGLGTWKMGGGYFSPSYERDQEDVEAIRYALSRGIRIIDTAEMYGGGHAEELVGRAIKGFDREEIVIITKVWPNHLRYNDVINSAKASLRRLQVEYIDLYLIHWPSSEVPLSETLSAMEKLKEENLVRCVGVSNFDLPLLKEAQKYAKIEADEVEYNLYNLSPERELIPYCQSQGVHVIAYSPLAQGKVIKDKRVVELAKKYGKPPSAIALNYLMKRSIPIPKASNKAHLDEALEALSFSLSKEDEEYLRGRF</sequence>
<accession>A0ACC6TQZ4</accession>
<protein>
    <submittedName>
        <fullName evidence="1">Aldo/keto reductase</fullName>
    </submittedName>
</protein>
<dbReference type="EMBL" id="JZWS03000013">
    <property type="protein sequence ID" value="MEW9492138.1"/>
    <property type="molecule type" value="Genomic_DNA"/>
</dbReference>
<gene>
    <name evidence="1" type="ORF">TQ35_0008075</name>
</gene>
<proteinExistence type="predicted"/>
<name>A0ACC6TQZ4_9CREN</name>
<organism evidence="1 2">
    <name type="scientific">Candidatus Aramenus sulfurataquae</name>
    <dbReference type="NCBI Taxonomy" id="1326980"/>
    <lineage>
        <taxon>Archaea</taxon>
        <taxon>Thermoproteota</taxon>
        <taxon>Thermoprotei</taxon>
        <taxon>Sulfolobales</taxon>
        <taxon>Sulfolobaceae</taxon>
        <taxon>Candidatus Aramenus</taxon>
    </lineage>
</organism>
<dbReference type="Proteomes" id="UP000053480">
    <property type="component" value="Unassembled WGS sequence"/>
</dbReference>